<comment type="caution">
    <text evidence="2">The sequence shown here is derived from an EMBL/GenBank/DDBJ whole genome shotgun (WGS) entry which is preliminary data.</text>
</comment>
<dbReference type="Pfam" id="PF11953">
    <property type="entry name" value="DUF3470"/>
    <property type="match status" value="1"/>
</dbReference>
<dbReference type="InterPro" id="IPR022569">
    <property type="entry name" value="Fd_C"/>
</dbReference>
<dbReference type="RefSeq" id="WP_193870791.1">
    <property type="nucleotide sequence ID" value="NZ_JADEWU010000053.1"/>
</dbReference>
<dbReference type="EMBL" id="JADEWU010000053">
    <property type="protein sequence ID" value="MBE9145332.1"/>
    <property type="molecule type" value="Genomic_DNA"/>
</dbReference>
<dbReference type="Proteomes" id="UP000640725">
    <property type="component" value="Unassembled WGS sequence"/>
</dbReference>
<sequence>MNRKYAQIWPNLTRKKDALPEADQYRGETNKFDQYFSPNPGEGNW</sequence>
<evidence type="ECO:0000313" key="2">
    <source>
        <dbReference type="EMBL" id="MBE9145332.1"/>
    </source>
</evidence>
<protein>
    <submittedName>
        <fullName evidence="2">DUF3470 domain-containing protein</fullName>
    </submittedName>
</protein>
<accession>A0ABR9UFT5</accession>
<keyword evidence="3" id="KW-1185">Reference proteome</keyword>
<evidence type="ECO:0000259" key="1">
    <source>
        <dbReference type="Pfam" id="PF11953"/>
    </source>
</evidence>
<name>A0ABR9UFT5_9CYAN</name>
<proteinExistence type="predicted"/>
<feature type="domain" description="Ferredoxin C-terminal" evidence="1">
    <location>
        <begin position="1"/>
        <end position="37"/>
    </location>
</feature>
<organism evidence="2 3">
    <name type="scientific">Planktothrix mougeotii LEGE 06226</name>
    <dbReference type="NCBI Taxonomy" id="1828728"/>
    <lineage>
        <taxon>Bacteria</taxon>
        <taxon>Bacillati</taxon>
        <taxon>Cyanobacteriota</taxon>
        <taxon>Cyanophyceae</taxon>
        <taxon>Oscillatoriophycideae</taxon>
        <taxon>Oscillatoriales</taxon>
        <taxon>Microcoleaceae</taxon>
        <taxon>Planktothrix</taxon>
    </lineage>
</organism>
<gene>
    <name evidence="2" type="ORF">IQ236_19220</name>
</gene>
<reference evidence="2 3" key="1">
    <citation type="submission" date="2020-10" db="EMBL/GenBank/DDBJ databases">
        <authorList>
            <person name="Castelo-Branco R."/>
            <person name="Eusebio N."/>
            <person name="Adriana R."/>
            <person name="Vieira A."/>
            <person name="Brugerolle De Fraissinette N."/>
            <person name="Rezende De Castro R."/>
            <person name="Schneider M.P."/>
            <person name="Vasconcelos V."/>
            <person name="Leao P.N."/>
        </authorList>
    </citation>
    <scope>NUCLEOTIDE SEQUENCE [LARGE SCALE GENOMIC DNA]</scope>
    <source>
        <strain evidence="2 3">LEGE 06226</strain>
    </source>
</reference>
<evidence type="ECO:0000313" key="3">
    <source>
        <dbReference type="Proteomes" id="UP000640725"/>
    </source>
</evidence>